<feature type="transmembrane region" description="Helical" evidence="1">
    <location>
        <begin position="171"/>
        <end position="192"/>
    </location>
</feature>
<keyword evidence="1" id="KW-0812">Transmembrane</keyword>
<dbReference type="Pfam" id="PF06912">
    <property type="entry name" value="DUF1275"/>
    <property type="match status" value="1"/>
</dbReference>
<feature type="transmembrane region" description="Helical" evidence="1">
    <location>
        <begin position="59"/>
        <end position="79"/>
    </location>
</feature>
<dbReference type="InterPro" id="IPR010699">
    <property type="entry name" value="DUF1275"/>
</dbReference>
<proteinExistence type="predicted"/>
<keyword evidence="1" id="KW-1133">Transmembrane helix</keyword>
<gene>
    <name evidence="2" type="ORF">ALMA_1341</name>
</gene>
<organism evidence="2 3">
    <name type="scientific">Alloscardovia macacae</name>
    <dbReference type="NCBI Taxonomy" id="1160091"/>
    <lineage>
        <taxon>Bacteria</taxon>
        <taxon>Bacillati</taxon>
        <taxon>Actinomycetota</taxon>
        <taxon>Actinomycetes</taxon>
        <taxon>Bifidobacteriales</taxon>
        <taxon>Bifidobacteriaceae</taxon>
        <taxon>Alloscardovia</taxon>
    </lineage>
</organism>
<reference evidence="2 3" key="1">
    <citation type="journal article" date="2017" name="BMC Genomics">
        <title>Comparative genomic and phylogenomic analyses of the Bifidobacteriaceae family.</title>
        <authorList>
            <person name="Lugli G.A."/>
            <person name="Milani C."/>
            <person name="Turroni F."/>
            <person name="Duranti S."/>
            <person name="Mancabelli L."/>
            <person name="Mangifesta M."/>
            <person name="Ferrario C."/>
            <person name="Modesto M."/>
            <person name="Mattarelli P."/>
            <person name="Jiri K."/>
            <person name="van Sinderen D."/>
            <person name="Ventura M."/>
        </authorList>
    </citation>
    <scope>NUCLEOTIDE SEQUENCE [LARGE SCALE GENOMIC DNA]</scope>
    <source>
        <strain evidence="2 3">DSM 24762</strain>
    </source>
</reference>
<comment type="caution">
    <text evidence="2">The sequence shown here is derived from an EMBL/GenBank/DDBJ whole genome shotgun (WGS) entry which is preliminary data.</text>
</comment>
<sequence length="228" mass="25604">MRNASVMPQDTRFAAVLLAFLGGALDVFCHIRFKTLLATQTGNIILLISDLKPDSWQMMLIKCLSIAFFSLGFVLGIWAKRRARTAYWRVWLLLPLLFCTAIFPLFLHASSTLSVALLGFGTGLMMLTFTGSHIEAYPFTILMTSGNYRRMLTAWYDYFSGEREFAVLRRALSYVTVVVSFICGGLGVSVLERVVGDYALWVVTVALMILLVYYCAAVYVDALEERDV</sequence>
<dbReference type="Proteomes" id="UP000243657">
    <property type="component" value="Unassembled WGS sequence"/>
</dbReference>
<accession>A0A261F1P0</accession>
<dbReference type="EMBL" id="MWWT01000009">
    <property type="protein sequence ID" value="OZG53039.1"/>
    <property type="molecule type" value="Genomic_DNA"/>
</dbReference>
<feature type="transmembrane region" description="Helical" evidence="1">
    <location>
        <begin position="86"/>
        <end position="107"/>
    </location>
</feature>
<feature type="transmembrane region" description="Helical" evidence="1">
    <location>
        <begin position="198"/>
        <end position="220"/>
    </location>
</feature>
<dbReference type="PANTHER" id="PTHR37314">
    <property type="entry name" value="SLR0142 PROTEIN"/>
    <property type="match status" value="1"/>
</dbReference>
<keyword evidence="3" id="KW-1185">Reference proteome</keyword>
<evidence type="ECO:0000313" key="2">
    <source>
        <dbReference type="EMBL" id="OZG53039.1"/>
    </source>
</evidence>
<protein>
    <recommendedName>
        <fullName evidence="4">DUF1275 family protein</fullName>
    </recommendedName>
</protein>
<evidence type="ECO:0000313" key="3">
    <source>
        <dbReference type="Proteomes" id="UP000243657"/>
    </source>
</evidence>
<keyword evidence="1" id="KW-0472">Membrane</keyword>
<evidence type="ECO:0000256" key="1">
    <source>
        <dbReference type="SAM" id="Phobius"/>
    </source>
</evidence>
<evidence type="ECO:0008006" key="4">
    <source>
        <dbReference type="Google" id="ProtNLM"/>
    </source>
</evidence>
<name>A0A261F1P0_9BIFI</name>
<dbReference type="AlphaFoldDB" id="A0A261F1P0"/>
<dbReference type="PANTHER" id="PTHR37314:SF4">
    <property type="entry name" value="UPF0700 TRANSMEMBRANE PROTEIN YOAK"/>
    <property type="match status" value="1"/>
</dbReference>